<dbReference type="InterPro" id="IPR011989">
    <property type="entry name" value="ARM-like"/>
</dbReference>
<accession>A0A1I8H2E9</accession>
<dbReference type="InterPro" id="IPR048957">
    <property type="entry name" value="ARMC9_LisH"/>
</dbReference>
<dbReference type="InterPro" id="IPR040369">
    <property type="entry name" value="ARMC9"/>
</dbReference>
<keyword evidence="7" id="KW-0966">Cell projection</keyword>
<dbReference type="Proteomes" id="UP000095280">
    <property type="component" value="Unplaced"/>
</dbReference>
<name>A0A1I8H2E9_9PLAT</name>
<dbReference type="InterPro" id="IPR056327">
    <property type="entry name" value="ARMC9_CTLH-like_dom"/>
</dbReference>
<dbReference type="InterPro" id="IPR016024">
    <property type="entry name" value="ARM-type_fold"/>
</dbReference>
<evidence type="ECO:0000256" key="3">
    <source>
        <dbReference type="ARBA" id="ARBA00021146"/>
    </source>
</evidence>
<feature type="compositionally biased region" description="Basic and acidic residues" evidence="8">
    <location>
        <begin position="709"/>
        <end position="720"/>
    </location>
</feature>
<dbReference type="GO" id="GO:0060271">
    <property type="term" value="P:cilium assembly"/>
    <property type="evidence" value="ECO:0007669"/>
    <property type="project" value="InterPro"/>
</dbReference>
<protein>
    <recommendedName>
        <fullName evidence="3">LisH domain-containing protein ARMC9</fullName>
    </recommendedName>
</protein>
<keyword evidence="5" id="KW-0970">Cilium biogenesis/degradation</keyword>
<comment type="subcellular location">
    <subcellularLocation>
        <location evidence="2">Cytoplasm</location>
        <location evidence="2">Cytoskeleton</location>
        <location evidence="2">Cilium basal body</location>
    </subcellularLocation>
    <subcellularLocation>
        <location evidence="1">Cytoplasm</location>
        <location evidence="1">Cytoskeleton</location>
        <location evidence="1">Microtubule organizing center</location>
        <location evidence="1">Centrosome</location>
        <location evidence="1">Centriole</location>
    </subcellularLocation>
</comment>
<feature type="compositionally biased region" description="Basic and acidic residues" evidence="8">
    <location>
        <begin position="691"/>
        <end position="700"/>
    </location>
</feature>
<dbReference type="GO" id="GO:0097542">
    <property type="term" value="C:ciliary tip"/>
    <property type="evidence" value="ECO:0007669"/>
    <property type="project" value="TreeGrafter"/>
</dbReference>
<evidence type="ECO:0000256" key="1">
    <source>
        <dbReference type="ARBA" id="ARBA00004114"/>
    </source>
</evidence>
<proteinExistence type="predicted"/>
<feature type="compositionally biased region" description="Acidic residues" evidence="8">
    <location>
        <begin position="600"/>
        <end position="631"/>
    </location>
</feature>
<evidence type="ECO:0000256" key="5">
    <source>
        <dbReference type="ARBA" id="ARBA00022794"/>
    </source>
</evidence>
<keyword evidence="4" id="KW-0963">Cytoplasm</keyword>
<evidence type="ECO:0000256" key="8">
    <source>
        <dbReference type="SAM" id="MobiDB-lite"/>
    </source>
</evidence>
<dbReference type="PANTHER" id="PTHR14881:SF4">
    <property type="entry name" value="LISH DOMAIN-CONTAINING PROTEIN ARMC9"/>
    <property type="match status" value="1"/>
</dbReference>
<dbReference type="Pfam" id="PF21050">
    <property type="entry name" value="ARMC9_ARM"/>
    <property type="match status" value="1"/>
</dbReference>
<evidence type="ECO:0000313" key="11">
    <source>
        <dbReference type="Proteomes" id="UP000095280"/>
    </source>
</evidence>
<dbReference type="SUPFAM" id="SSF48371">
    <property type="entry name" value="ARM repeat"/>
    <property type="match status" value="1"/>
</dbReference>
<feature type="domain" description="LisH" evidence="9">
    <location>
        <begin position="478"/>
        <end position="598"/>
    </location>
</feature>
<feature type="compositionally biased region" description="Gly residues" evidence="8">
    <location>
        <begin position="723"/>
        <end position="734"/>
    </location>
</feature>
<dbReference type="Pfam" id="PF23138">
    <property type="entry name" value="CTLH_Armc9"/>
    <property type="match status" value="1"/>
</dbReference>
<dbReference type="GO" id="GO:0005814">
    <property type="term" value="C:centriole"/>
    <property type="evidence" value="ECO:0007669"/>
    <property type="project" value="UniProtKB-SubCell"/>
</dbReference>
<evidence type="ECO:0000256" key="7">
    <source>
        <dbReference type="ARBA" id="ARBA00023273"/>
    </source>
</evidence>
<evidence type="ECO:0000256" key="6">
    <source>
        <dbReference type="ARBA" id="ARBA00023212"/>
    </source>
</evidence>
<evidence type="ECO:0000256" key="4">
    <source>
        <dbReference type="ARBA" id="ARBA00022490"/>
    </source>
</evidence>
<dbReference type="PANTHER" id="PTHR14881">
    <property type="entry name" value="LISH DOMAIN-CONTAINING PROTEIN ARMC9"/>
    <property type="match status" value="1"/>
</dbReference>
<dbReference type="InterPro" id="IPR006594">
    <property type="entry name" value="LisH"/>
</dbReference>
<dbReference type="Pfam" id="PF21051">
    <property type="entry name" value="ARMC9_LisH"/>
    <property type="match status" value="1"/>
</dbReference>
<feature type="region of interest" description="Disordered" evidence="8">
    <location>
        <begin position="600"/>
        <end position="734"/>
    </location>
</feature>
<evidence type="ECO:0000259" key="9">
    <source>
        <dbReference type="Pfam" id="PF21050"/>
    </source>
</evidence>
<dbReference type="AlphaFoldDB" id="A0A1I8H2E9"/>
<keyword evidence="11" id="KW-1185">Reference proteome</keyword>
<keyword evidence="6" id="KW-0206">Cytoskeleton</keyword>
<dbReference type="Gene3D" id="1.25.10.10">
    <property type="entry name" value="Leucine-rich Repeat Variant"/>
    <property type="match status" value="1"/>
</dbReference>
<feature type="compositionally biased region" description="Low complexity" evidence="8">
    <location>
        <begin position="679"/>
        <end position="690"/>
    </location>
</feature>
<dbReference type="InterPro" id="IPR048959">
    <property type="entry name" value="ARMC9_ARM_dom"/>
</dbReference>
<reference evidence="12" key="1">
    <citation type="submission" date="2016-11" db="UniProtKB">
        <authorList>
            <consortium name="WormBaseParasite"/>
        </authorList>
    </citation>
    <scope>IDENTIFICATION</scope>
</reference>
<dbReference type="WBParaSite" id="maker-uti_cns_0004175-snap-gene-0.2-mRNA-1">
    <property type="protein sequence ID" value="maker-uti_cns_0004175-snap-gene-0.2-mRNA-1"/>
    <property type="gene ID" value="maker-uti_cns_0004175-snap-gene-0.2"/>
</dbReference>
<sequence>MSAFVSTVAYETELNNIVKEYLESLGYDQTSAAFDRECAERSKPVPSVPAALRTNSASVTAQKTMLRHFHKGEREAFFQLWEQQLSHKLRQVDSVAQKLEFYLHIYFATYSVRHEGITDDEAVSDFRHFLETKGAQLSQTTEFLPFYALPYPSELSDVFSDRWVPELQLRLERFLAMVLDFGAEPVPPLRAVPGRRLRLCWRLRDRSAAGMFISPAFAAHSQAQLVEAERRATQYVRRHNKVQADYHNLIGITAELVDTLEASLQGRPVNPQFLQQICARLFQAQTGSLDLTRPGSAGQALRQSVRDSGKAAANAVPASAGAASASAAAAAGATDYDRLRRDLASSDDALRAGLLQALRWRLTRAEGEARQRCVGQWVSHDLLGMAGQAEPPPLLLGCLRSNDRRVRESAGRLLNAFASVCRGRTYLTSGQASDSLLQALVQLCRESPEDQTGSPAVRDQLVGALQKLSLRRRMQTGMIRRDLIDWLADQLAEHDGLSDYGLEYTVALLMNLCLRTAGKKYCSPPRAKKVLKVLSDLLGHENRDILPYVNGALYSILAVPAIRAEARAMDLEAVLNCFIKEDSPDMNRQLEFIIRQLNSEEEAELRDSEDEAEPDDDEDEEADVIEPDVDRDDSVAHSPSGEALLRNYSPQQEAGSAAATSGELLTRPALEMEELEAGQQQQQQQQQQRQDTGRRPRTGGDSRPVSTESRPRTGQGDRKARTGTGGGGRGEGGG</sequence>
<feature type="domain" description="ARMC9 CTLH-like" evidence="10">
    <location>
        <begin position="60"/>
        <end position="179"/>
    </location>
</feature>
<dbReference type="GO" id="GO:0036064">
    <property type="term" value="C:ciliary basal body"/>
    <property type="evidence" value="ECO:0007669"/>
    <property type="project" value="InterPro"/>
</dbReference>
<evidence type="ECO:0000256" key="2">
    <source>
        <dbReference type="ARBA" id="ARBA00004120"/>
    </source>
</evidence>
<evidence type="ECO:0000259" key="10">
    <source>
        <dbReference type="Pfam" id="PF23138"/>
    </source>
</evidence>
<dbReference type="PROSITE" id="PS50896">
    <property type="entry name" value="LISH"/>
    <property type="match status" value="1"/>
</dbReference>
<evidence type="ECO:0000313" key="12">
    <source>
        <dbReference type="WBParaSite" id="maker-uti_cns_0004175-snap-gene-0.2-mRNA-1"/>
    </source>
</evidence>
<organism evidence="11 12">
    <name type="scientific">Macrostomum lignano</name>
    <dbReference type="NCBI Taxonomy" id="282301"/>
    <lineage>
        <taxon>Eukaryota</taxon>
        <taxon>Metazoa</taxon>
        <taxon>Spiralia</taxon>
        <taxon>Lophotrochozoa</taxon>
        <taxon>Platyhelminthes</taxon>
        <taxon>Rhabditophora</taxon>
        <taxon>Macrostomorpha</taxon>
        <taxon>Macrostomida</taxon>
        <taxon>Macrostomidae</taxon>
        <taxon>Macrostomum</taxon>
    </lineage>
</organism>